<dbReference type="Proteomes" id="UP000032552">
    <property type="component" value="Unassembled WGS sequence"/>
</dbReference>
<evidence type="ECO:0000256" key="8">
    <source>
        <dbReference type="ARBA" id="ARBA00022777"/>
    </source>
</evidence>
<dbReference type="Pfam" id="PF00512">
    <property type="entry name" value="HisKA"/>
    <property type="match status" value="1"/>
</dbReference>
<dbReference type="InterPro" id="IPR000014">
    <property type="entry name" value="PAS"/>
</dbReference>
<keyword evidence="8 15" id="KW-0418">Kinase</keyword>
<feature type="domain" description="Histidine kinase" evidence="13">
    <location>
        <begin position="335"/>
        <end position="550"/>
    </location>
</feature>
<dbReference type="EC" id="2.7.13.3" evidence="3"/>
<sequence>MNKRIIRRALIISLLSLAGFFVLVTTVNQQIVHQQARDLRRVGRTYAASSHDGVNRQALAESEAAFITVIPNNPRTTRQKVMADALRGNRDAAFVTTVNVNGRTEQAYLFQNKGQWVAVSRFKSSVWTTAPEQFWLLTLAFAALLAAILIWLFRSEHRYQEAIEVMSHNLDRIRRKKDPDPVILPPDSPFVPVARRINALAAEQAHLREKVAVRQSSFDRLIDNLPLGVMLIDTDKDVILHNHAMSQLLGHQIPQPRHSYLDDVKTYALARMIEHTFRHEKTHHQELTILTTQKSVDASVIPLNQGISRLQVLVILYDVTYLRQVEKMQLDFVGNVSHELKTPVTAISGFAETLLGGAKNDPATLDRFLGIIYDESKRLTQLINDILTLSRPDSNQNVAASVALKKLVDDALHNLAKVIQDKQIRVEVAITPDLLVVTDERKLTQIVRNLLNNAVFYNRLAGHVTISAQVVDHQLSLAVADTGIGISETEQARIFERFYRVDKARSRHNGGTGLGLAIVAELVKSMDGHVAVHSQVGVGSTFTVTLPVGEGPHRG</sequence>
<keyword evidence="4" id="KW-1003">Cell membrane</keyword>
<dbReference type="SUPFAM" id="SSF55874">
    <property type="entry name" value="ATPase domain of HSP90 chaperone/DNA topoisomerase II/histidine kinase"/>
    <property type="match status" value="1"/>
</dbReference>
<dbReference type="Pfam" id="PF13188">
    <property type="entry name" value="PAS_8"/>
    <property type="match status" value="1"/>
</dbReference>
<dbReference type="PROSITE" id="PS50112">
    <property type="entry name" value="PAS"/>
    <property type="match status" value="1"/>
</dbReference>
<name>A0A0C9PWE1_LACPA</name>
<evidence type="ECO:0000256" key="3">
    <source>
        <dbReference type="ARBA" id="ARBA00012438"/>
    </source>
</evidence>
<dbReference type="InterPro" id="IPR004358">
    <property type="entry name" value="Sig_transdc_His_kin-like_C"/>
</dbReference>
<keyword evidence="9" id="KW-0067">ATP-binding</keyword>
<evidence type="ECO:0000256" key="1">
    <source>
        <dbReference type="ARBA" id="ARBA00000085"/>
    </source>
</evidence>
<evidence type="ECO:0000256" key="12">
    <source>
        <dbReference type="SAM" id="Phobius"/>
    </source>
</evidence>
<dbReference type="PANTHER" id="PTHR45453">
    <property type="entry name" value="PHOSPHATE REGULON SENSOR PROTEIN PHOR"/>
    <property type="match status" value="1"/>
</dbReference>
<dbReference type="FunFam" id="1.10.287.130:FF:000008">
    <property type="entry name" value="Two-component sensor histidine kinase"/>
    <property type="match status" value="1"/>
</dbReference>
<dbReference type="InterPro" id="IPR036097">
    <property type="entry name" value="HisK_dim/P_sf"/>
</dbReference>
<dbReference type="SMART" id="SM00388">
    <property type="entry name" value="HisKA"/>
    <property type="match status" value="1"/>
</dbReference>
<dbReference type="InterPro" id="IPR003661">
    <property type="entry name" value="HisK_dim/P_dom"/>
</dbReference>
<dbReference type="RefSeq" id="WP_003564201.1">
    <property type="nucleotide sequence ID" value="NZ_BAYM01000078.1"/>
</dbReference>
<dbReference type="Gene3D" id="3.30.450.20">
    <property type="entry name" value="PAS domain"/>
    <property type="match status" value="1"/>
</dbReference>
<dbReference type="InterPro" id="IPR050351">
    <property type="entry name" value="BphY/WalK/GraS-like"/>
</dbReference>
<dbReference type="SUPFAM" id="SSF55785">
    <property type="entry name" value="PYP-like sensor domain (PAS domain)"/>
    <property type="match status" value="1"/>
</dbReference>
<comment type="subcellular location">
    <subcellularLocation>
        <location evidence="2">Cell membrane</location>
    </subcellularLocation>
</comment>
<feature type="transmembrane region" description="Helical" evidence="12">
    <location>
        <begin position="134"/>
        <end position="153"/>
    </location>
</feature>
<dbReference type="InterPro" id="IPR036890">
    <property type="entry name" value="HATPase_C_sf"/>
</dbReference>
<dbReference type="GO" id="GO:0000155">
    <property type="term" value="F:phosphorelay sensor kinase activity"/>
    <property type="evidence" value="ECO:0007669"/>
    <property type="project" value="InterPro"/>
</dbReference>
<dbReference type="AlphaFoldDB" id="A0A0C9PWE1"/>
<evidence type="ECO:0000256" key="11">
    <source>
        <dbReference type="ARBA" id="ARBA00023136"/>
    </source>
</evidence>
<dbReference type="CDD" id="cd00082">
    <property type="entry name" value="HisKA"/>
    <property type="match status" value="1"/>
</dbReference>
<dbReference type="SMART" id="SM00387">
    <property type="entry name" value="HATPase_c"/>
    <property type="match status" value="1"/>
</dbReference>
<protein>
    <recommendedName>
        <fullName evidence="3">histidine kinase</fullName>
        <ecNumber evidence="3">2.7.13.3</ecNumber>
    </recommendedName>
</protein>
<dbReference type="SUPFAM" id="SSF47384">
    <property type="entry name" value="Homodimeric domain of signal transducing histidine kinase"/>
    <property type="match status" value="1"/>
</dbReference>
<dbReference type="InterPro" id="IPR035965">
    <property type="entry name" value="PAS-like_dom_sf"/>
</dbReference>
<dbReference type="InterPro" id="IPR005467">
    <property type="entry name" value="His_kinase_dom"/>
</dbReference>
<dbReference type="Gene3D" id="3.30.565.10">
    <property type="entry name" value="Histidine kinase-like ATPase, C-terminal domain"/>
    <property type="match status" value="1"/>
</dbReference>
<dbReference type="InterPro" id="IPR003594">
    <property type="entry name" value="HATPase_dom"/>
</dbReference>
<proteinExistence type="predicted"/>
<dbReference type="GO" id="GO:0005886">
    <property type="term" value="C:plasma membrane"/>
    <property type="evidence" value="ECO:0007669"/>
    <property type="project" value="UniProtKB-SubCell"/>
</dbReference>
<keyword evidence="5" id="KW-0597">Phosphoprotein</keyword>
<reference evidence="16" key="1">
    <citation type="submission" date="2014-05" db="EMBL/GenBank/DDBJ databases">
        <title>Whole genome sequencing of Lactobacillus casei NRIC0644.</title>
        <authorList>
            <person name="Atarashi H."/>
            <person name="Yoshida Y."/>
            <person name="Fujimura S."/>
            <person name="Tanaka N."/>
            <person name="Shiwa Y."/>
            <person name="Yoshikawa H."/>
            <person name="Okada S."/>
            <person name="Nakagawa J."/>
        </authorList>
    </citation>
    <scope>NUCLEOTIDE SEQUENCE [LARGE SCALE GENOMIC DNA]</scope>
    <source>
        <strain evidence="16">NRIC0644</strain>
    </source>
</reference>
<dbReference type="PRINTS" id="PR00344">
    <property type="entry name" value="BCTRLSENSOR"/>
</dbReference>
<dbReference type="GO" id="GO:0004721">
    <property type="term" value="F:phosphoprotein phosphatase activity"/>
    <property type="evidence" value="ECO:0007669"/>
    <property type="project" value="TreeGrafter"/>
</dbReference>
<dbReference type="PROSITE" id="PS50109">
    <property type="entry name" value="HIS_KIN"/>
    <property type="match status" value="1"/>
</dbReference>
<evidence type="ECO:0000256" key="9">
    <source>
        <dbReference type="ARBA" id="ARBA00022840"/>
    </source>
</evidence>
<feature type="domain" description="PAS" evidence="14">
    <location>
        <begin position="214"/>
        <end position="250"/>
    </location>
</feature>
<gene>
    <name evidence="15" type="ORF">LC0644_1003</name>
</gene>
<dbReference type="CDD" id="cd16922">
    <property type="entry name" value="HATPase_EvgS-ArcB-TorS-like"/>
    <property type="match status" value="1"/>
</dbReference>
<keyword evidence="7" id="KW-0547">Nucleotide-binding</keyword>
<dbReference type="GeneID" id="57089583"/>
<keyword evidence="6" id="KW-0808">Transferase</keyword>
<evidence type="ECO:0000259" key="13">
    <source>
        <dbReference type="PROSITE" id="PS50109"/>
    </source>
</evidence>
<evidence type="ECO:0000313" key="16">
    <source>
        <dbReference type="Proteomes" id="UP000032552"/>
    </source>
</evidence>
<evidence type="ECO:0000256" key="5">
    <source>
        <dbReference type="ARBA" id="ARBA00022553"/>
    </source>
</evidence>
<keyword evidence="10" id="KW-0902">Two-component regulatory system</keyword>
<keyword evidence="11 12" id="KW-0472">Membrane</keyword>
<accession>A0A0C9PWE1</accession>
<evidence type="ECO:0000256" key="6">
    <source>
        <dbReference type="ARBA" id="ARBA00022679"/>
    </source>
</evidence>
<evidence type="ECO:0000256" key="10">
    <source>
        <dbReference type="ARBA" id="ARBA00023012"/>
    </source>
</evidence>
<evidence type="ECO:0000256" key="4">
    <source>
        <dbReference type="ARBA" id="ARBA00022475"/>
    </source>
</evidence>
<organism evidence="15 16">
    <name type="scientific">Lacticaseibacillus paracasei NRIC 0644</name>
    <dbReference type="NCBI Taxonomy" id="1435038"/>
    <lineage>
        <taxon>Bacteria</taxon>
        <taxon>Bacillati</taxon>
        <taxon>Bacillota</taxon>
        <taxon>Bacilli</taxon>
        <taxon>Lactobacillales</taxon>
        <taxon>Lactobacillaceae</taxon>
        <taxon>Lacticaseibacillus</taxon>
    </lineage>
</organism>
<dbReference type="NCBIfam" id="NF046044">
    <property type="entry name" value="PnpS"/>
    <property type="match status" value="1"/>
</dbReference>
<evidence type="ECO:0000313" key="15">
    <source>
        <dbReference type="EMBL" id="GAN36414.1"/>
    </source>
</evidence>
<evidence type="ECO:0000256" key="2">
    <source>
        <dbReference type="ARBA" id="ARBA00004236"/>
    </source>
</evidence>
<dbReference type="GO" id="GO:0005524">
    <property type="term" value="F:ATP binding"/>
    <property type="evidence" value="ECO:0007669"/>
    <property type="project" value="UniProtKB-KW"/>
</dbReference>
<dbReference type="EMBL" id="BAYM01000078">
    <property type="protein sequence ID" value="GAN36414.1"/>
    <property type="molecule type" value="Genomic_DNA"/>
</dbReference>
<dbReference type="PANTHER" id="PTHR45453:SF1">
    <property type="entry name" value="PHOSPHATE REGULON SENSOR PROTEIN PHOR"/>
    <property type="match status" value="1"/>
</dbReference>
<comment type="catalytic activity">
    <reaction evidence="1">
        <text>ATP + protein L-histidine = ADP + protein N-phospho-L-histidine.</text>
        <dbReference type="EC" id="2.7.13.3"/>
    </reaction>
</comment>
<dbReference type="FunFam" id="3.30.565.10:FF:000023">
    <property type="entry name" value="PAS domain-containing sensor histidine kinase"/>
    <property type="match status" value="1"/>
</dbReference>
<evidence type="ECO:0000256" key="7">
    <source>
        <dbReference type="ARBA" id="ARBA00022741"/>
    </source>
</evidence>
<dbReference type="GO" id="GO:0016036">
    <property type="term" value="P:cellular response to phosphate starvation"/>
    <property type="evidence" value="ECO:0007669"/>
    <property type="project" value="TreeGrafter"/>
</dbReference>
<keyword evidence="12" id="KW-1133">Transmembrane helix</keyword>
<keyword evidence="12" id="KW-0812">Transmembrane</keyword>
<dbReference type="Gene3D" id="1.10.287.130">
    <property type="match status" value="1"/>
</dbReference>
<dbReference type="Pfam" id="PF02518">
    <property type="entry name" value="HATPase_c"/>
    <property type="match status" value="1"/>
</dbReference>
<evidence type="ECO:0000259" key="14">
    <source>
        <dbReference type="PROSITE" id="PS50112"/>
    </source>
</evidence>
<comment type="caution">
    <text evidence="15">The sequence shown here is derived from an EMBL/GenBank/DDBJ whole genome shotgun (WGS) entry which is preliminary data.</text>
</comment>